<keyword evidence="2" id="KW-0812">Transmembrane</keyword>
<keyword evidence="5" id="KW-1185">Reference proteome</keyword>
<feature type="transmembrane region" description="Helical" evidence="2">
    <location>
        <begin position="1213"/>
        <end position="1233"/>
    </location>
</feature>
<feature type="transmembrane region" description="Helical" evidence="2">
    <location>
        <begin position="436"/>
        <end position="455"/>
    </location>
</feature>
<feature type="transmembrane region" description="Helical" evidence="2">
    <location>
        <begin position="467"/>
        <end position="485"/>
    </location>
</feature>
<feature type="transmembrane region" description="Helical" evidence="2">
    <location>
        <begin position="683"/>
        <end position="702"/>
    </location>
</feature>
<feature type="transmembrane region" description="Helical" evidence="2">
    <location>
        <begin position="1426"/>
        <end position="1443"/>
    </location>
</feature>
<comment type="caution">
    <text evidence="4">The sequence shown here is derived from an EMBL/GenBank/DDBJ whole genome shotgun (WGS) entry which is preliminary data.</text>
</comment>
<organism evidence="4 5">
    <name type="scientific">Oerskovia douganii</name>
    <dbReference type="NCBI Taxonomy" id="2762210"/>
    <lineage>
        <taxon>Bacteria</taxon>
        <taxon>Bacillati</taxon>
        <taxon>Actinomycetota</taxon>
        <taxon>Actinomycetes</taxon>
        <taxon>Micrococcales</taxon>
        <taxon>Cellulomonadaceae</taxon>
        <taxon>Oerskovia</taxon>
    </lineage>
</organism>
<feature type="transmembrane region" description="Helical" evidence="2">
    <location>
        <begin position="368"/>
        <end position="390"/>
    </location>
</feature>
<feature type="transmembrane region" description="Helical" evidence="2">
    <location>
        <begin position="708"/>
        <end position="728"/>
    </location>
</feature>
<feature type="region of interest" description="Disordered" evidence="1">
    <location>
        <begin position="1508"/>
        <end position="1546"/>
    </location>
</feature>
<feature type="transmembrane region" description="Helical" evidence="2">
    <location>
        <begin position="539"/>
        <end position="558"/>
    </location>
</feature>
<keyword evidence="2" id="KW-0472">Membrane</keyword>
<feature type="transmembrane region" description="Helical" evidence="2">
    <location>
        <begin position="1486"/>
        <end position="1504"/>
    </location>
</feature>
<keyword evidence="3" id="KW-0732">Signal</keyword>
<dbReference type="RefSeq" id="WP_193720562.1">
    <property type="nucleotide sequence ID" value="NZ_JACSPN010000017.1"/>
</dbReference>
<gene>
    <name evidence="4" type="ORF">H9623_13500</name>
</gene>
<feature type="transmembrane region" description="Helical" evidence="2">
    <location>
        <begin position="1314"/>
        <end position="1333"/>
    </location>
</feature>
<feature type="compositionally biased region" description="Low complexity" evidence="1">
    <location>
        <begin position="996"/>
        <end position="1018"/>
    </location>
</feature>
<evidence type="ECO:0000256" key="2">
    <source>
        <dbReference type="SAM" id="Phobius"/>
    </source>
</evidence>
<dbReference type="EMBL" id="JACSPN010000017">
    <property type="protein sequence ID" value="MBE7701308.1"/>
    <property type="molecule type" value="Genomic_DNA"/>
</dbReference>
<accession>A0A9D5UAT4</accession>
<feature type="chain" id="PRO_5038867974" evidence="3">
    <location>
        <begin position="38"/>
        <end position="1546"/>
    </location>
</feature>
<protein>
    <submittedName>
        <fullName evidence="4">Uncharacterized protein</fullName>
    </submittedName>
</protein>
<feature type="transmembrane region" description="Helical" evidence="2">
    <location>
        <begin position="749"/>
        <end position="770"/>
    </location>
</feature>
<feature type="transmembrane region" description="Helical" evidence="2">
    <location>
        <begin position="1339"/>
        <end position="1359"/>
    </location>
</feature>
<feature type="compositionally biased region" description="Low complexity" evidence="1">
    <location>
        <begin position="113"/>
        <end position="130"/>
    </location>
</feature>
<evidence type="ECO:0000256" key="3">
    <source>
        <dbReference type="SAM" id="SignalP"/>
    </source>
</evidence>
<feature type="signal peptide" evidence="3">
    <location>
        <begin position="1"/>
        <end position="37"/>
    </location>
</feature>
<feature type="transmembrane region" description="Helical" evidence="2">
    <location>
        <begin position="1463"/>
        <end position="1480"/>
    </location>
</feature>
<feature type="region of interest" description="Disordered" evidence="1">
    <location>
        <begin position="996"/>
        <end position="1020"/>
    </location>
</feature>
<feature type="transmembrane region" description="Helical" evidence="2">
    <location>
        <begin position="1366"/>
        <end position="1386"/>
    </location>
</feature>
<dbReference type="PROSITE" id="PS51318">
    <property type="entry name" value="TAT"/>
    <property type="match status" value="1"/>
</dbReference>
<feature type="transmembrane region" description="Helical" evidence="2">
    <location>
        <begin position="1150"/>
        <end position="1167"/>
    </location>
</feature>
<sequence>MTKPAPAQTSRRTRRRGFVALLIALASLVGTALPATADPATAPTPTDPTVVVGVGGLHWSDVSRASTPTLWSMLREGSAASISVRTATTVTCPVDAWLTLSAGGKSLAPQPAPSEDPTTLPSEPTPETGSYVPLDCPPVPTVQATSTDIVGPAHVDGWESLTVDPAVEPNEVPVAATSGTPGTLGSLIATTGTCSTAVGPGGAIALADQNGDVARYTTALENLSSDELARCPVTVADLGELPSDPADRRETLRGLDETLAMLVEAIPTGSSVVVAGVSDTPVEAHGLQVVVDWRKGTTTAGWLASASTRRPGIVSLADLAATIGASAGADVSDLLGSPFEVDEKRRMSTERTVENRRYLNEMSTTSTFVLPIFVGIVVLGAAAAVGTVLLGRRRHGGPGPVTRRLSTASLLLAASAPAGAYLAALSRWWVSPAPTFTAALWCVVGTVAVALAAWLVSRLLPVGRWRLAAAAAGITWLILTVDGLTGTVLQQGSILGSTPSLGARFYGFGNMTFAVYAASALVLAGAVAARLGDLGRRRAAIAAATAIGVVTVVVDGWPAFGADFGGIIALVPGFTVLVVGVAGARFTVRRVLMAGVLTVTVVGLVAAIDWLRPGKPSHLGIFFGNVLDGDAFGVVASKAAGAWATVANPAGALAAVLCVVACLALVGPVRFRPAGLRTQYDTWPQLRTTVVAVVTVAVVGTLANDSGIVVAAFTLVMAACLIGAAWVGDVEPEPATLDPRLDAPVRRMPAVLLAVGGGLLATVLLALVVVPTPKNLAAVAGAVPSAHGEPVAAPGTAVVVVGTAGVRWTDLSPAVTPTLWGMMRDGASAGGISPGVTGRNGQCVGAGWLALSAGRAPVTGEMQDGSWACAPWSVSAADATSTSGAVTVDGWEPLSDLQASSEFRPRLGVLGDQLADGDVCATAIGPGAALALARTDGSVDRYLEVEQALADPAAAFSCPVTMVDAGAAPFGTARVDDAAAADAAEDAAAAEAGLTGTTAQDDAAAGDAAEGESGPSAADVRDAELRAIDSTVRQVLRASPSGATVLVVDVGNPAVARPFLGVALADTAGETTPRYLSAASTKWEGVVRLLDVPTTVLDAAVVPQPPQFTGAPLVSSAPRPTDVATSVDQLSDLTLRDQALRGVAGSVTTIPLWIALAILAAAAFLGPRLGGARPWSARLARSVADGSMLFLAALPAGLFLMTTWAWWRFGTTSAAMWASMIGCTAIVAGVGALAPRRPAWAGPALISGLTFVVLTLDAVLGTPLHRGSPLGPSPTLGGRFYGYGNPTYSVYVVAALFTAAAVATILLRRGHKVLAILATAGIGAVATVVDLWPTLGADVGGGLVLVPACAVLVLHVANVRVTLQRLFLIGVAGVVLVGVIGVLDWMQPASERSHLGIFVQSVIDGTAWETIARKAGYALRTVTSGVPAWLTLVIVVATALMLWRAVRWTPRWFARTEEQWPILRPLLWSLLLAALGGAVVNDYGVRIATVMLFAAVPLVGLLALRSSPDTREGTGRTDATSSGRVPSPPDGAGAPDDAAEPAASGR</sequence>
<feature type="transmembrane region" description="Helical" evidence="2">
    <location>
        <begin position="564"/>
        <end position="584"/>
    </location>
</feature>
<feature type="region of interest" description="Disordered" evidence="1">
    <location>
        <begin position="105"/>
        <end position="135"/>
    </location>
</feature>
<feature type="transmembrane region" description="Helical" evidence="2">
    <location>
        <begin position="410"/>
        <end position="430"/>
    </location>
</feature>
<feature type="transmembrane region" description="Helical" evidence="2">
    <location>
        <begin position="1240"/>
        <end position="1260"/>
    </location>
</feature>
<proteinExistence type="predicted"/>
<feature type="compositionally biased region" description="Low complexity" evidence="1">
    <location>
        <begin position="1530"/>
        <end position="1546"/>
    </location>
</feature>
<feature type="transmembrane region" description="Helical" evidence="2">
    <location>
        <begin position="505"/>
        <end position="527"/>
    </location>
</feature>
<evidence type="ECO:0000313" key="5">
    <source>
        <dbReference type="Proteomes" id="UP000822993"/>
    </source>
</evidence>
<feature type="transmembrane region" description="Helical" evidence="2">
    <location>
        <begin position="1288"/>
        <end position="1307"/>
    </location>
</feature>
<dbReference type="Proteomes" id="UP000822993">
    <property type="component" value="Unassembled WGS sequence"/>
</dbReference>
<feature type="transmembrane region" description="Helical" evidence="2">
    <location>
        <begin position="1188"/>
        <end position="1207"/>
    </location>
</feature>
<name>A0A9D5UAT4_9CELL</name>
<reference evidence="4 5" key="1">
    <citation type="submission" date="2020-08" db="EMBL/GenBank/DDBJ databases">
        <title>A Genomic Blueprint of the Chicken Gut Microbiome.</title>
        <authorList>
            <person name="Gilroy R."/>
            <person name="Ravi A."/>
            <person name="Getino M."/>
            <person name="Pursley I."/>
            <person name="Horton D.L."/>
            <person name="Alikhan N.-F."/>
            <person name="Baker D."/>
            <person name="Gharbi K."/>
            <person name="Hall N."/>
            <person name="Watson M."/>
            <person name="Adriaenssens E.M."/>
            <person name="Foster-Nyarko E."/>
            <person name="Jarju S."/>
            <person name="Secka A."/>
            <person name="Antonio M."/>
            <person name="Oren A."/>
            <person name="Chaudhuri R."/>
            <person name="La Ragione R.M."/>
            <person name="Hildebrand F."/>
            <person name="Pallen M.J."/>
        </authorList>
    </citation>
    <scope>NUCLEOTIDE SEQUENCE [LARGE SCALE GENOMIC DNA]</scope>
    <source>
        <strain evidence="4 5">Sa1BUA8</strain>
    </source>
</reference>
<evidence type="ECO:0000256" key="1">
    <source>
        <dbReference type="SAM" id="MobiDB-lite"/>
    </source>
</evidence>
<keyword evidence="2" id="KW-1133">Transmembrane helix</keyword>
<feature type="transmembrane region" description="Helical" evidence="2">
    <location>
        <begin position="650"/>
        <end position="671"/>
    </location>
</feature>
<evidence type="ECO:0000313" key="4">
    <source>
        <dbReference type="EMBL" id="MBE7701308.1"/>
    </source>
</evidence>
<feature type="transmembrane region" description="Helical" evidence="2">
    <location>
        <begin position="591"/>
        <end position="611"/>
    </location>
</feature>
<dbReference type="InterPro" id="IPR006311">
    <property type="entry name" value="TAT_signal"/>
</dbReference>